<accession>A0ABP0XXC3</accession>
<dbReference type="EMBL" id="OZ021745">
    <property type="protein sequence ID" value="CAK9312372.1"/>
    <property type="molecule type" value="Genomic_DNA"/>
</dbReference>
<dbReference type="Proteomes" id="UP001642487">
    <property type="component" value="Chromosome 11"/>
</dbReference>
<proteinExistence type="predicted"/>
<keyword evidence="2" id="KW-1185">Reference proteome</keyword>
<name>A0ABP0XXC3_9ROSI</name>
<organism evidence="1 2">
    <name type="scientific">Citrullus colocynthis</name>
    <name type="common">colocynth</name>
    <dbReference type="NCBI Taxonomy" id="252529"/>
    <lineage>
        <taxon>Eukaryota</taxon>
        <taxon>Viridiplantae</taxon>
        <taxon>Streptophyta</taxon>
        <taxon>Embryophyta</taxon>
        <taxon>Tracheophyta</taxon>
        <taxon>Spermatophyta</taxon>
        <taxon>Magnoliopsida</taxon>
        <taxon>eudicotyledons</taxon>
        <taxon>Gunneridae</taxon>
        <taxon>Pentapetalae</taxon>
        <taxon>rosids</taxon>
        <taxon>fabids</taxon>
        <taxon>Cucurbitales</taxon>
        <taxon>Cucurbitaceae</taxon>
        <taxon>Benincaseae</taxon>
        <taxon>Citrullus</taxon>
    </lineage>
</organism>
<reference evidence="1 2" key="1">
    <citation type="submission" date="2024-03" db="EMBL/GenBank/DDBJ databases">
        <authorList>
            <person name="Gkanogiannis A."/>
            <person name="Becerra Lopez-Lavalle L."/>
        </authorList>
    </citation>
    <scope>NUCLEOTIDE SEQUENCE [LARGE SCALE GENOMIC DNA]</scope>
</reference>
<sequence>MRKRNRENGRNRIKEGKIVELKEEDKKKVEKGGVELDKGGLGLERSGKEYCGDWEGARGDGPLFPSFYLDGTHRWFVQHATERCL</sequence>
<evidence type="ECO:0000313" key="2">
    <source>
        <dbReference type="Proteomes" id="UP001642487"/>
    </source>
</evidence>
<evidence type="ECO:0000313" key="1">
    <source>
        <dbReference type="EMBL" id="CAK9312372.1"/>
    </source>
</evidence>
<gene>
    <name evidence="1" type="ORF">CITCOLO1_LOCUS4058</name>
</gene>
<protein>
    <submittedName>
        <fullName evidence="1">Uncharacterized protein</fullName>
    </submittedName>
</protein>